<dbReference type="PANTHER" id="PTHR15417">
    <property type="entry name" value="PROTEIN PHOSPHATASE INHIBITOR AND DOPAMINE- AND CAMP-REGULATED NEURONAL PHOSPHOPROTEIN"/>
    <property type="match status" value="1"/>
</dbReference>
<feature type="region of interest" description="Disordered" evidence="3">
    <location>
        <begin position="44"/>
        <end position="83"/>
    </location>
</feature>
<dbReference type="EMBL" id="VZSX01000013">
    <property type="protein sequence ID" value="NXA32832.1"/>
    <property type="molecule type" value="Genomic_DNA"/>
</dbReference>
<dbReference type="GO" id="GO:0035556">
    <property type="term" value="P:intracellular signal transduction"/>
    <property type="evidence" value="ECO:0007669"/>
    <property type="project" value="TreeGrafter"/>
</dbReference>
<dbReference type="Proteomes" id="UP000533954">
    <property type="component" value="Unassembled WGS sequence"/>
</dbReference>
<comment type="similarity">
    <text evidence="1">Belongs to the protein phosphatase inhibitor 1 family.</text>
</comment>
<dbReference type="OrthoDB" id="9940275at2759"/>
<feature type="compositionally biased region" description="Low complexity" evidence="3">
    <location>
        <begin position="49"/>
        <end position="65"/>
    </location>
</feature>
<name>A0A7K7UX65_EUDEL</name>
<keyword evidence="2" id="KW-0650">Protein phosphatase inhibitor</keyword>
<sequence length="83" mass="9194">MEPNSPKKIQFAVPPFQSQIDPEAAEQIRKRRPTPASLVIMNEHHRRGVLPPSLLSPCVSPQSQSASPKQRKQSVYTPPAIKG</sequence>
<protein>
    <submittedName>
        <fullName evidence="4">PPR1C phosphatase</fullName>
    </submittedName>
</protein>
<evidence type="ECO:0000313" key="5">
    <source>
        <dbReference type="Proteomes" id="UP000533954"/>
    </source>
</evidence>
<gene>
    <name evidence="4" type="primary">Ppp1r1c</name>
    <name evidence="4" type="ORF">EUDELE_R08535</name>
</gene>
<evidence type="ECO:0000256" key="3">
    <source>
        <dbReference type="SAM" id="MobiDB-lite"/>
    </source>
</evidence>
<dbReference type="GO" id="GO:0004864">
    <property type="term" value="F:protein phosphatase inhibitor activity"/>
    <property type="evidence" value="ECO:0007669"/>
    <property type="project" value="UniProtKB-KW"/>
</dbReference>
<dbReference type="GO" id="GO:0005737">
    <property type="term" value="C:cytoplasm"/>
    <property type="evidence" value="ECO:0007669"/>
    <property type="project" value="TreeGrafter"/>
</dbReference>
<dbReference type="Pfam" id="PF05395">
    <property type="entry name" value="DARPP-32"/>
    <property type="match status" value="1"/>
</dbReference>
<dbReference type="PANTHER" id="PTHR15417:SF5">
    <property type="entry name" value="PROTEIN PHOSPHATASE 1 REGULATORY SUBUNIT 1C"/>
    <property type="match status" value="1"/>
</dbReference>
<accession>A0A7K7UX65</accession>
<dbReference type="InterPro" id="IPR008466">
    <property type="entry name" value="PPP1R1A/B/C"/>
</dbReference>
<proteinExistence type="inferred from homology"/>
<feature type="non-terminal residue" evidence="4">
    <location>
        <position position="83"/>
    </location>
</feature>
<evidence type="ECO:0000256" key="2">
    <source>
        <dbReference type="ARBA" id="ARBA00023272"/>
    </source>
</evidence>
<evidence type="ECO:0000313" key="4">
    <source>
        <dbReference type="EMBL" id="NXA32832.1"/>
    </source>
</evidence>
<dbReference type="AlphaFoldDB" id="A0A7K7UX65"/>
<feature type="non-terminal residue" evidence="4">
    <location>
        <position position="1"/>
    </location>
</feature>
<reference evidence="4 5" key="1">
    <citation type="submission" date="2019-09" db="EMBL/GenBank/DDBJ databases">
        <title>Bird 10,000 Genomes (B10K) Project - Family phase.</title>
        <authorList>
            <person name="Zhang G."/>
        </authorList>
    </citation>
    <scope>NUCLEOTIDE SEQUENCE [LARGE SCALE GENOMIC DNA]</scope>
    <source>
        <strain evidence="4">B10K-LSUMZ-16893</strain>
    </source>
</reference>
<organism evidence="4 5">
    <name type="scientific">Eudromia elegans</name>
    <name type="common">Elegant crested-tinamou</name>
    <dbReference type="NCBI Taxonomy" id="8805"/>
    <lineage>
        <taxon>Eukaryota</taxon>
        <taxon>Metazoa</taxon>
        <taxon>Chordata</taxon>
        <taxon>Craniata</taxon>
        <taxon>Vertebrata</taxon>
        <taxon>Euteleostomi</taxon>
        <taxon>Archelosauria</taxon>
        <taxon>Archosauria</taxon>
        <taxon>Dinosauria</taxon>
        <taxon>Saurischia</taxon>
        <taxon>Theropoda</taxon>
        <taxon>Coelurosauria</taxon>
        <taxon>Aves</taxon>
        <taxon>Palaeognathae</taxon>
        <taxon>Tinamiformes</taxon>
        <taxon>Tinamidae</taxon>
        <taxon>Eudromia</taxon>
    </lineage>
</organism>
<comment type="caution">
    <text evidence="4">The sequence shown here is derived from an EMBL/GenBank/DDBJ whole genome shotgun (WGS) entry which is preliminary data.</text>
</comment>
<keyword evidence="5" id="KW-1185">Reference proteome</keyword>
<evidence type="ECO:0000256" key="1">
    <source>
        <dbReference type="ARBA" id="ARBA00007775"/>
    </source>
</evidence>